<dbReference type="Pfam" id="PF00270">
    <property type="entry name" value="DEAD"/>
    <property type="match status" value="1"/>
</dbReference>
<dbReference type="HAMAP" id="MF_00965">
    <property type="entry name" value="DEAD_helicase_DbpA"/>
    <property type="match status" value="1"/>
</dbReference>
<dbReference type="PROSITE" id="PS00039">
    <property type="entry name" value="DEAD_ATP_HELICASE"/>
    <property type="match status" value="1"/>
</dbReference>
<evidence type="ECO:0000313" key="10">
    <source>
        <dbReference type="EMBL" id="MBI6872580.1"/>
    </source>
</evidence>
<keyword evidence="1 5" id="KW-0547">Nucleotide-binding</keyword>
<dbReference type="InterPro" id="IPR005580">
    <property type="entry name" value="DbpA/CsdA_RNA-bd_dom"/>
</dbReference>
<dbReference type="CDD" id="cd12500">
    <property type="entry name" value="RRM_BsYxiN_like"/>
    <property type="match status" value="1"/>
</dbReference>
<dbReference type="PANTHER" id="PTHR47959:SF1">
    <property type="entry name" value="ATP-DEPENDENT RNA HELICASE DBPA"/>
    <property type="match status" value="1"/>
</dbReference>
<evidence type="ECO:0000256" key="1">
    <source>
        <dbReference type="ARBA" id="ARBA00022741"/>
    </source>
</evidence>
<proteinExistence type="inferred from homology"/>
<gene>
    <name evidence="5" type="primary">dbpA</name>
    <name evidence="10" type="ORF">I6U51_07620</name>
</gene>
<keyword evidence="5" id="KW-0694">RNA-binding</keyword>
<evidence type="ECO:0000313" key="11">
    <source>
        <dbReference type="Proteomes" id="UP000622687"/>
    </source>
</evidence>
<dbReference type="PROSITE" id="PS51194">
    <property type="entry name" value="HELICASE_CTER"/>
    <property type="match status" value="1"/>
</dbReference>
<dbReference type="InterPro" id="IPR012677">
    <property type="entry name" value="Nucleotide-bd_a/b_plait_sf"/>
</dbReference>
<keyword evidence="5" id="KW-0690">Ribosome biogenesis</keyword>
<keyword evidence="5" id="KW-0963">Cytoplasm</keyword>
<evidence type="ECO:0000259" key="9">
    <source>
        <dbReference type="PROSITE" id="PS51195"/>
    </source>
</evidence>
<comment type="subcellular location">
    <subcellularLocation>
        <location evidence="5">Cytoplasm</location>
    </subcellularLocation>
</comment>
<dbReference type="SUPFAM" id="SSF52540">
    <property type="entry name" value="P-loop containing nucleoside triphosphate hydrolases"/>
    <property type="match status" value="1"/>
</dbReference>
<evidence type="ECO:0000256" key="6">
    <source>
        <dbReference type="PROSITE-ProRule" id="PRU00552"/>
    </source>
</evidence>
<keyword evidence="2 5" id="KW-0378">Hydrolase</keyword>
<dbReference type="GO" id="GO:0003723">
    <property type="term" value="F:RNA binding"/>
    <property type="evidence" value="ECO:0007669"/>
    <property type="project" value="UniProtKB-UniRule"/>
</dbReference>
<keyword evidence="11" id="KW-1185">Reference proteome</keyword>
<reference evidence="10" key="1">
    <citation type="submission" date="2020-12" db="EMBL/GenBank/DDBJ databases">
        <title>Clostridium thailandense sp. nov., a novel acetogenic bacterium isolated from peat land soil in Thailand.</title>
        <authorList>
            <person name="Chaikitkaew S."/>
            <person name="Birkeland N.K."/>
        </authorList>
    </citation>
    <scope>NUCLEOTIDE SEQUENCE</scope>
    <source>
        <strain evidence="10">DSM 17425</strain>
    </source>
</reference>
<evidence type="ECO:0000259" key="7">
    <source>
        <dbReference type="PROSITE" id="PS51192"/>
    </source>
</evidence>
<protein>
    <recommendedName>
        <fullName evidence="5">ATP-dependent RNA helicase DbpA</fullName>
        <ecNumber evidence="5">3.6.4.13</ecNumber>
    </recommendedName>
</protein>
<organism evidence="10 11">
    <name type="scientific">Clostridium aciditolerans</name>
    <dbReference type="NCBI Taxonomy" id="339861"/>
    <lineage>
        <taxon>Bacteria</taxon>
        <taxon>Bacillati</taxon>
        <taxon>Bacillota</taxon>
        <taxon>Clostridia</taxon>
        <taxon>Eubacteriales</taxon>
        <taxon>Clostridiaceae</taxon>
        <taxon>Clostridium</taxon>
    </lineage>
</organism>
<dbReference type="Pfam" id="PF00271">
    <property type="entry name" value="Helicase_C"/>
    <property type="match status" value="1"/>
</dbReference>
<evidence type="ECO:0000256" key="2">
    <source>
        <dbReference type="ARBA" id="ARBA00022801"/>
    </source>
</evidence>
<dbReference type="GO" id="GO:0034458">
    <property type="term" value="F:3'-5' RNA helicase activity"/>
    <property type="evidence" value="ECO:0007669"/>
    <property type="project" value="UniProtKB-UniRule"/>
</dbReference>
<feature type="region of interest" description="Involved in 23S rRNA binding" evidence="5">
    <location>
        <begin position="406"/>
        <end position="481"/>
    </location>
</feature>
<dbReference type="InterPro" id="IPR014001">
    <property type="entry name" value="Helicase_ATP-bd"/>
</dbReference>
<dbReference type="GO" id="GO:0016787">
    <property type="term" value="F:hydrolase activity"/>
    <property type="evidence" value="ECO:0007669"/>
    <property type="project" value="UniProtKB-KW"/>
</dbReference>
<dbReference type="PANTHER" id="PTHR47959">
    <property type="entry name" value="ATP-DEPENDENT RNA HELICASE RHLE-RELATED"/>
    <property type="match status" value="1"/>
</dbReference>
<dbReference type="Pfam" id="PF03880">
    <property type="entry name" value="DbpA"/>
    <property type="match status" value="1"/>
</dbReference>
<dbReference type="InterPro" id="IPR014014">
    <property type="entry name" value="RNA_helicase_DEAD_Q_motif"/>
</dbReference>
<comment type="caution">
    <text evidence="10">The sequence shown here is derived from an EMBL/GenBank/DDBJ whole genome shotgun (WGS) entry which is preliminary data.</text>
</comment>
<dbReference type="InterPro" id="IPR028619">
    <property type="entry name" value="DEAD_helicase_DbpA"/>
</dbReference>
<feature type="short sequence motif" description="Q motif" evidence="6">
    <location>
        <begin position="4"/>
        <end position="32"/>
    </location>
</feature>
<dbReference type="PROSITE" id="PS51195">
    <property type="entry name" value="Q_MOTIF"/>
    <property type="match status" value="1"/>
</dbReference>
<dbReference type="InterPro" id="IPR027417">
    <property type="entry name" value="P-loop_NTPase"/>
</dbReference>
<dbReference type="SMART" id="SM00487">
    <property type="entry name" value="DEXDc"/>
    <property type="match status" value="1"/>
</dbReference>
<feature type="domain" description="DEAD-box RNA helicase Q" evidence="9">
    <location>
        <begin position="4"/>
        <end position="32"/>
    </location>
</feature>
<comment type="similarity">
    <text evidence="5">Belongs to the DEAD box helicase family. DbpA subfamily.</text>
</comment>
<dbReference type="InterPro" id="IPR000629">
    <property type="entry name" value="RNA-helicase_DEAD-box_CS"/>
</dbReference>
<dbReference type="EC" id="3.6.4.13" evidence="5"/>
<keyword evidence="3 5" id="KW-0347">Helicase</keyword>
<dbReference type="CDD" id="cd18787">
    <property type="entry name" value="SF2_C_DEAD"/>
    <property type="match status" value="1"/>
</dbReference>
<dbReference type="AlphaFoldDB" id="A0A934M326"/>
<feature type="domain" description="Helicase ATP-binding" evidence="7">
    <location>
        <begin position="35"/>
        <end position="205"/>
    </location>
</feature>
<dbReference type="GO" id="GO:0000027">
    <property type="term" value="P:ribosomal large subunit assembly"/>
    <property type="evidence" value="ECO:0007669"/>
    <property type="project" value="UniProtKB-UniRule"/>
</dbReference>
<dbReference type="InterPro" id="IPR050079">
    <property type="entry name" value="DEAD_box_RNA_helicase"/>
</dbReference>
<dbReference type="InterPro" id="IPR044742">
    <property type="entry name" value="DEAD/DEAH_RhlB"/>
</dbReference>
<comment type="domain">
    <text evidence="5">Contains an N-terminal domain that binds non-specifically to RNA and a C-terminal domain that binds specifically and tightly to hairpin 92 of 23S rRNA.</text>
</comment>
<dbReference type="RefSeq" id="WP_211142081.1">
    <property type="nucleotide sequence ID" value="NZ_JAEEGB010000007.1"/>
</dbReference>
<evidence type="ECO:0000256" key="4">
    <source>
        <dbReference type="ARBA" id="ARBA00022840"/>
    </source>
</evidence>
<comment type="function">
    <text evidence="5">DEAD-box RNA helicase involved in the assembly of the 50S ribosomal subunit. Has an RNA-dependent ATPase activity, which is specific for 23S rRNA, and a 3' to 5' RNA helicase activity that uses the energy of ATP hydrolysis to destabilize and unwind short rRNA duplexes.</text>
</comment>
<dbReference type="CDD" id="cd00268">
    <property type="entry name" value="DEADc"/>
    <property type="match status" value="1"/>
</dbReference>
<dbReference type="InterPro" id="IPR011545">
    <property type="entry name" value="DEAD/DEAH_box_helicase_dom"/>
</dbReference>
<dbReference type="SMART" id="SM00490">
    <property type="entry name" value="HELICc"/>
    <property type="match status" value="1"/>
</dbReference>
<evidence type="ECO:0000256" key="3">
    <source>
        <dbReference type="ARBA" id="ARBA00022806"/>
    </source>
</evidence>
<evidence type="ECO:0000256" key="5">
    <source>
        <dbReference type="HAMAP-Rule" id="MF_00965"/>
    </source>
</evidence>
<feature type="domain" description="Helicase C-terminal" evidence="8">
    <location>
        <begin position="216"/>
        <end position="378"/>
    </location>
</feature>
<keyword evidence="4 5" id="KW-0067">ATP-binding</keyword>
<dbReference type="PROSITE" id="PS51192">
    <property type="entry name" value="HELICASE_ATP_BIND_1"/>
    <property type="match status" value="1"/>
</dbReference>
<evidence type="ECO:0000259" key="8">
    <source>
        <dbReference type="PROSITE" id="PS51194"/>
    </source>
</evidence>
<dbReference type="EMBL" id="JAEEGB010000007">
    <property type="protein sequence ID" value="MBI6872580.1"/>
    <property type="molecule type" value="Genomic_DNA"/>
</dbReference>
<dbReference type="Proteomes" id="UP000622687">
    <property type="component" value="Unassembled WGS sequence"/>
</dbReference>
<dbReference type="Gene3D" id="3.40.50.300">
    <property type="entry name" value="P-loop containing nucleotide triphosphate hydrolases"/>
    <property type="match status" value="2"/>
</dbReference>
<name>A0A934M326_9CLOT</name>
<comment type="catalytic activity">
    <reaction evidence="5">
        <text>ATP + H2O = ADP + phosphate + H(+)</text>
        <dbReference type="Rhea" id="RHEA:13065"/>
        <dbReference type="ChEBI" id="CHEBI:15377"/>
        <dbReference type="ChEBI" id="CHEBI:15378"/>
        <dbReference type="ChEBI" id="CHEBI:30616"/>
        <dbReference type="ChEBI" id="CHEBI:43474"/>
        <dbReference type="ChEBI" id="CHEBI:456216"/>
        <dbReference type="EC" id="3.6.4.13"/>
    </reaction>
</comment>
<dbReference type="Gene3D" id="3.30.70.330">
    <property type="match status" value="1"/>
</dbReference>
<dbReference type="GO" id="GO:0005829">
    <property type="term" value="C:cytosol"/>
    <property type="evidence" value="ECO:0007669"/>
    <property type="project" value="TreeGrafter"/>
</dbReference>
<dbReference type="GO" id="GO:0005524">
    <property type="term" value="F:ATP binding"/>
    <property type="evidence" value="ECO:0007669"/>
    <property type="project" value="UniProtKB-UniRule"/>
</dbReference>
<sequence length="481" mass="54600">MVELNFKSLNISEEILKSLEMLGYKYPSEVQAQVIPLALQDKDIIVKSQTGSGKTGAFAIPICENIEIEQKRVQVLVLTPTRELAIQVKEDINNIGRFKRIRSVAVFGKQPISEQTRQLKQRIHVIVGTPGRTLDHIERKNIDLSDVKYLIIDEADEMLNMGFIEQVETVIDALPRDRVTMLFSATMPEEIERLCHNYMVNPIKIEINPESLTAEKIRQVYYEVENNKKFNLLNKLIYTERPDSCIIFCSTKDNVDSLVQRMQSRDYSCNKLHGGMLQKDRIDTIQKFKRGEFSFLVATDVAARGIDVENITHIINYDIPMEKESYVHRIGRTARAGKQGSAITFVTSSEYRFLRDIEDYIDLNIDKGEIPSEEAVEEGKNTFNKNAKNKKPIKGNKSDKLNKEIMKLYINAGKKKKIRAGDIVGAITSINGVTAENIGIIDIQDNFSYIDILDGKGKLVLDALQQTTIKGKNVRVQKAAK</sequence>
<dbReference type="InterPro" id="IPR001650">
    <property type="entry name" value="Helicase_C-like"/>
</dbReference>
<accession>A0A934M326</accession>